<dbReference type="VEuPathDB" id="PlasmoDB:PKNOH_S100028500"/>
<feature type="compositionally biased region" description="Polar residues" evidence="1">
    <location>
        <begin position="176"/>
        <end position="187"/>
    </location>
</feature>
<evidence type="ECO:0000256" key="1">
    <source>
        <dbReference type="SAM" id="MobiDB-lite"/>
    </source>
</evidence>
<dbReference type="VEuPathDB" id="PlasmoDB:PKNH_0800700"/>
<name>A0A1Y3DSS5_PLAKN</name>
<dbReference type="EMBL" id="NETL01000024">
    <property type="protein sequence ID" value="OTN65847.1"/>
    <property type="molecule type" value="Genomic_DNA"/>
</dbReference>
<protein>
    <recommendedName>
        <fullName evidence="5">Pv-fam-h protein</fullName>
    </recommendedName>
</protein>
<dbReference type="Proteomes" id="UP000195012">
    <property type="component" value="Unassembled WGS sequence"/>
</dbReference>
<evidence type="ECO:0000313" key="4">
    <source>
        <dbReference type="Proteomes" id="UP000195012"/>
    </source>
</evidence>
<keyword evidence="2" id="KW-1133">Transmembrane helix</keyword>
<dbReference type="OrthoDB" id="383915at2759"/>
<feature type="transmembrane region" description="Helical" evidence="2">
    <location>
        <begin position="245"/>
        <end position="271"/>
    </location>
</feature>
<organism evidence="3 4">
    <name type="scientific">Plasmodium knowlesi</name>
    <dbReference type="NCBI Taxonomy" id="5850"/>
    <lineage>
        <taxon>Eukaryota</taxon>
        <taxon>Sar</taxon>
        <taxon>Alveolata</taxon>
        <taxon>Apicomplexa</taxon>
        <taxon>Aconoidasida</taxon>
        <taxon>Haemosporida</taxon>
        <taxon>Plasmodiidae</taxon>
        <taxon>Plasmodium</taxon>
        <taxon>Plasmodium (Plasmodium)</taxon>
    </lineage>
</organism>
<feature type="compositionally biased region" description="Basic and acidic residues" evidence="1">
    <location>
        <begin position="1"/>
        <end position="12"/>
    </location>
</feature>
<evidence type="ECO:0008006" key="5">
    <source>
        <dbReference type="Google" id="ProtNLM"/>
    </source>
</evidence>
<evidence type="ECO:0000313" key="3">
    <source>
        <dbReference type="EMBL" id="OTN65847.1"/>
    </source>
</evidence>
<feature type="region of interest" description="Disordered" evidence="1">
    <location>
        <begin position="176"/>
        <end position="213"/>
    </location>
</feature>
<keyword evidence="2" id="KW-0812">Transmembrane</keyword>
<dbReference type="AlphaFoldDB" id="A0A1Y3DSS5"/>
<feature type="region of interest" description="Disordered" evidence="1">
    <location>
        <begin position="1"/>
        <end position="27"/>
    </location>
</feature>
<proteinExistence type="predicted"/>
<dbReference type="VEuPathDB" id="PlasmoDB:PKA1H_080005500"/>
<reference evidence="3 4" key="1">
    <citation type="submission" date="2017-05" db="EMBL/GenBank/DDBJ databases">
        <title>PacBio assembly of a Plasmodium knowlesi genome sequence with Hi-C correction and manual annotation of the SICAvar gene family.</title>
        <authorList>
            <person name="Lapp S.A."/>
            <person name="Geraldo J.A."/>
            <person name="Chien J.-T."/>
            <person name="Ay F."/>
            <person name="Pakala S.B."/>
            <person name="Batugedara G."/>
            <person name="Humphrey J.C."/>
            <person name="Debarry J.D."/>
            <person name="Le Roch K.G."/>
            <person name="Galinski M.R."/>
            <person name="Kissinger J.C."/>
        </authorList>
    </citation>
    <scope>NUCLEOTIDE SEQUENCE [LARGE SCALE GENOMIC DNA]</scope>
    <source>
        <strain evidence="4">Malayan Strain Pk1 (A+)</strain>
    </source>
</reference>
<sequence>MVFTRSEEDSTPGKEPGQYVRVTSNNGGGNTAENRRIGKIMGVFSACKVVTFALLLWIVQCSCMYSDVSMKGLYNIGRAVSVRPSRLLGEPLVEFDAVFDLYQRSFLDRMGCDSNQKEEIRTMMKSYFDKIDMGALAQQFQQNPLSMLRCPPGMSGIFPPQPGAFPGMCGTSNASILGQSNPNGSKSTDPKDKKEGEEDTSNGSDEQGKGEDQQRKQMIFLTDNSNCSPALRYLNFFNFLWSPSFIIMSSLMSACFGQLQLTMALFSILFLKGLNFTWDLKIMHDMLYPKKK</sequence>
<keyword evidence="2" id="KW-0472">Membrane</keyword>
<comment type="caution">
    <text evidence="3">The sequence shown here is derived from an EMBL/GenBank/DDBJ whole genome shotgun (WGS) entry which is preliminary data.</text>
</comment>
<evidence type="ECO:0000256" key="2">
    <source>
        <dbReference type="SAM" id="Phobius"/>
    </source>
</evidence>
<accession>A0A1Y3DSS5</accession>
<gene>
    <name evidence="3" type="ORF">PKNOH_S100028500</name>
</gene>
<feature type="transmembrane region" description="Helical" evidence="2">
    <location>
        <begin position="40"/>
        <end position="59"/>
    </location>
</feature>